<organism evidence="7">
    <name type="scientific">Arthroderma gypseum (strain ATCC MYA-4604 / CBS 118893)</name>
    <name type="common">Microsporum gypseum</name>
    <dbReference type="NCBI Taxonomy" id="535722"/>
    <lineage>
        <taxon>Eukaryota</taxon>
        <taxon>Fungi</taxon>
        <taxon>Dikarya</taxon>
        <taxon>Ascomycota</taxon>
        <taxon>Pezizomycotina</taxon>
        <taxon>Eurotiomycetes</taxon>
        <taxon>Eurotiomycetidae</taxon>
        <taxon>Onygenales</taxon>
        <taxon>Arthrodermataceae</taxon>
        <taxon>Nannizzia</taxon>
    </lineage>
</organism>
<gene>
    <name evidence="6" type="ORF">MGYG_04974</name>
</gene>
<evidence type="ECO:0000256" key="4">
    <source>
        <dbReference type="SAM" id="SignalP"/>
    </source>
</evidence>
<proteinExistence type="predicted"/>
<reference evidence="7" key="1">
    <citation type="journal article" date="2012" name="MBio">
        <title>Comparative genome analysis of Trichophyton rubrum and related dermatophytes reveals candidate genes involved in infection.</title>
        <authorList>
            <person name="Martinez D.A."/>
            <person name="Oliver B.G."/>
            <person name="Graeser Y."/>
            <person name="Goldberg J.M."/>
            <person name="Li W."/>
            <person name="Martinez-Rossi N.M."/>
            <person name="Monod M."/>
            <person name="Shelest E."/>
            <person name="Barton R.C."/>
            <person name="Birch E."/>
            <person name="Brakhage A.A."/>
            <person name="Chen Z."/>
            <person name="Gurr S.J."/>
            <person name="Heiman D."/>
            <person name="Heitman J."/>
            <person name="Kosti I."/>
            <person name="Rossi A."/>
            <person name="Saif S."/>
            <person name="Samalova M."/>
            <person name="Saunders C.W."/>
            <person name="Shea T."/>
            <person name="Summerbell R.C."/>
            <person name="Xu J."/>
            <person name="Young S."/>
            <person name="Zeng Q."/>
            <person name="Birren B.W."/>
            <person name="Cuomo C.A."/>
            <person name="White T.C."/>
        </authorList>
    </citation>
    <scope>NUCLEOTIDE SEQUENCE [LARGE SCALE GENOMIC DNA]</scope>
    <source>
        <strain evidence="7">ATCC MYA-4604 / CBS 118893</strain>
    </source>
</reference>
<dbReference type="InterPro" id="IPR052210">
    <property type="entry name" value="LysM1-like"/>
</dbReference>
<evidence type="ECO:0000313" key="6">
    <source>
        <dbReference type="EMBL" id="EFR01972.1"/>
    </source>
</evidence>
<evidence type="ECO:0000256" key="2">
    <source>
        <dbReference type="ARBA" id="ARBA00023026"/>
    </source>
</evidence>
<dbReference type="HOGENOM" id="CLU_733562_0_0_1"/>
<feature type="signal peptide" evidence="4">
    <location>
        <begin position="1"/>
        <end position="21"/>
    </location>
</feature>
<dbReference type="AlphaFoldDB" id="E4UXS7"/>
<dbReference type="SMART" id="SM00257">
    <property type="entry name" value="LysM"/>
    <property type="match status" value="2"/>
</dbReference>
<name>E4UXS7_ARTGP</name>
<dbReference type="PANTHER" id="PTHR34997:SF1">
    <property type="entry name" value="PEPTIDOGLYCAN-BINDING LYSIN DOMAIN"/>
    <property type="match status" value="1"/>
</dbReference>
<dbReference type="STRING" id="535722.E4UXS7"/>
<feature type="chain" id="PRO_5003190619" description="LysM domain-containing protein" evidence="4">
    <location>
        <begin position="22"/>
        <end position="377"/>
    </location>
</feature>
<keyword evidence="7" id="KW-1185">Reference proteome</keyword>
<dbReference type="Proteomes" id="UP000002669">
    <property type="component" value="Unassembled WGS sequence"/>
</dbReference>
<protein>
    <recommendedName>
        <fullName evidence="5">LysM domain-containing protein</fullName>
    </recommendedName>
</protein>
<dbReference type="eggNOG" id="KOG2806">
    <property type="taxonomic scope" value="Eukaryota"/>
</dbReference>
<sequence>MKGSKIAIFLLTSAVSASIHGTKPNGPKYADLVDDSYTCENIEKQWELSHEVFVAWNPGVKKDCSGLQVGLSVCVEAPMKSTTSTSTSATPTTSETSSASPTATGPPLPSPTQDGLVGNCTKFHRAVSGDTCSKILSKYQPVTLDQFIKWNPALEKDCSGLWSGYYYCVGIPRIPNAPPKGISTTTTPNATVTAAAPGRTQDGILSNCRRWHKVVSGNTCTSITAQYGTFTQEEFIKWNPAVYREHLQQGSACLVQALRAVEVLAFLPPLNLVPYVNATSGTRSFKAINVTLSSESIEFRCPNLWSGTLTLEKIVTAYGFGTMFVLGQINAGQKNRYSVGSTQQVPVRYFNLEAKTYHPITIDSNEESNGDCIGKKV</sequence>
<keyword evidence="1" id="KW-0147">Chitin-binding</keyword>
<dbReference type="EMBL" id="DS989825">
    <property type="protein sequence ID" value="EFR01972.1"/>
    <property type="molecule type" value="Genomic_DNA"/>
</dbReference>
<dbReference type="PROSITE" id="PS51782">
    <property type="entry name" value="LYSM"/>
    <property type="match status" value="2"/>
</dbReference>
<dbReference type="Gene3D" id="3.10.350.10">
    <property type="entry name" value="LysM domain"/>
    <property type="match status" value="3"/>
</dbReference>
<evidence type="ECO:0000256" key="3">
    <source>
        <dbReference type="SAM" id="MobiDB-lite"/>
    </source>
</evidence>
<dbReference type="CDD" id="cd00118">
    <property type="entry name" value="LysM"/>
    <property type="match status" value="2"/>
</dbReference>
<dbReference type="InParanoid" id="E4UXS7"/>
<dbReference type="InterPro" id="IPR036779">
    <property type="entry name" value="LysM_dom_sf"/>
</dbReference>
<dbReference type="GeneID" id="10027652"/>
<evidence type="ECO:0000259" key="5">
    <source>
        <dbReference type="PROSITE" id="PS51782"/>
    </source>
</evidence>
<feature type="domain" description="LysM" evidence="5">
    <location>
        <begin position="210"/>
        <end position="255"/>
    </location>
</feature>
<dbReference type="InterPro" id="IPR018392">
    <property type="entry name" value="LysM"/>
</dbReference>
<dbReference type="PANTHER" id="PTHR34997">
    <property type="entry name" value="AM15"/>
    <property type="match status" value="1"/>
</dbReference>
<dbReference type="VEuPathDB" id="FungiDB:MGYG_04974"/>
<keyword evidence="2" id="KW-0843">Virulence</keyword>
<dbReference type="OrthoDB" id="2281372at2759"/>
<keyword evidence="4" id="KW-0732">Signal</keyword>
<feature type="region of interest" description="Disordered" evidence="3">
    <location>
        <begin position="82"/>
        <end position="115"/>
    </location>
</feature>
<dbReference type="SUPFAM" id="SSF54106">
    <property type="entry name" value="LysM domain"/>
    <property type="match status" value="1"/>
</dbReference>
<accession>E4UXS7</accession>
<feature type="domain" description="LysM" evidence="5">
    <location>
        <begin position="122"/>
        <end position="169"/>
    </location>
</feature>
<evidence type="ECO:0000313" key="7">
    <source>
        <dbReference type="Proteomes" id="UP000002669"/>
    </source>
</evidence>
<dbReference type="Pfam" id="PF01476">
    <property type="entry name" value="LysM"/>
    <property type="match status" value="2"/>
</dbReference>
<dbReference type="RefSeq" id="XP_003172383.1">
    <property type="nucleotide sequence ID" value="XM_003172335.1"/>
</dbReference>
<evidence type="ECO:0000256" key="1">
    <source>
        <dbReference type="ARBA" id="ARBA00022669"/>
    </source>
</evidence>
<feature type="compositionally biased region" description="Low complexity" evidence="3">
    <location>
        <begin position="82"/>
        <end position="103"/>
    </location>
</feature>
<dbReference type="GO" id="GO:0008061">
    <property type="term" value="F:chitin binding"/>
    <property type="evidence" value="ECO:0007669"/>
    <property type="project" value="UniProtKB-KW"/>
</dbReference>